<evidence type="ECO:0000256" key="2">
    <source>
        <dbReference type="SAM" id="Phobius"/>
    </source>
</evidence>
<protein>
    <submittedName>
        <fullName evidence="4">LPXTG-motif cell wall-anchored protein</fullName>
    </submittedName>
</protein>
<feature type="transmembrane region" description="Helical" evidence="2">
    <location>
        <begin position="392"/>
        <end position="412"/>
    </location>
</feature>
<accession>A0A7W8YBR9</accession>
<evidence type="ECO:0000313" key="4">
    <source>
        <dbReference type="EMBL" id="MBB5598633.1"/>
    </source>
</evidence>
<dbReference type="AlphaFoldDB" id="A0A7W8YBR9"/>
<keyword evidence="3" id="KW-0732">Signal</keyword>
<feature type="region of interest" description="Disordered" evidence="1">
    <location>
        <begin position="319"/>
        <end position="368"/>
    </location>
</feature>
<gene>
    <name evidence="4" type="ORF">BKA12_001713</name>
</gene>
<keyword evidence="5" id="KW-1185">Reference proteome</keyword>
<dbReference type="Proteomes" id="UP000523863">
    <property type="component" value="Unassembled WGS sequence"/>
</dbReference>
<feature type="signal peptide" evidence="3">
    <location>
        <begin position="1"/>
        <end position="27"/>
    </location>
</feature>
<dbReference type="NCBIfam" id="TIGR01167">
    <property type="entry name" value="LPXTG_anchor"/>
    <property type="match status" value="1"/>
</dbReference>
<keyword evidence="2" id="KW-1133">Transmembrane helix</keyword>
<evidence type="ECO:0000256" key="3">
    <source>
        <dbReference type="SAM" id="SignalP"/>
    </source>
</evidence>
<keyword evidence="2" id="KW-0472">Membrane</keyword>
<name>A0A7W8YBR9_9MICC</name>
<dbReference type="EMBL" id="JACHBL010000001">
    <property type="protein sequence ID" value="MBB5598633.1"/>
    <property type="molecule type" value="Genomic_DNA"/>
</dbReference>
<feature type="chain" id="PRO_5031500428" evidence="3">
    <location>
        <begin position="28"/>
        <end position="420"/>
    </location>
</feature>
<proteinExistence type="predicted"/>
<evidence type="ECO:0000313" key="5">
    <source>
        <dbReference type="Proteomes" id="UP000523863"/>
    </source>
</evidence>
<reference evidence="4 5" key="1">
    <citation type="submission" date="2020-08" db="EMBL/GenBank/DDBJ databases">
        <title>Sequencing the genomes of 1000 actinobacteria strains.</title>
        <authorList>
            <person name="Klenk H.-P."/>
        </authorList>
    </citation>
    <scope>NUCLEOTIDE SEQUENCE [LARGE SCALE GENOMIC DNA]</scope>
    <source>
        <strain evidence="4 5">DSM 23694</strain>
    </source>
</reference>
<organism evidence="4 5">
    <name type="scientific">Neomicrococcus lactis</name>
    <dbReference type="NCBI Taxonomy" id="732241"/>
    <lineage>
        <taxon>Bacteria</taxon>
        <taxon>Bacillati</taxon>
        <taxon>Actinomycetota</taxon>
        <taxon>Actinomycetes</taxon>
        <taxon>Micrococcales</taxon>
        <taxon>Micrococcaceae</taxon>
        <taxon>Neomicrococcus</taxon>
    </lineage>
</organism>
<comment type="caution">
    <text evidence="4">The sequence shown here is derived from an EMBL/GenBank/DDBJ whole genome shotgun (WGS) entry which is preliminary data.</text>
</comment>
<dbReference type="RefSeq" id="WP_183642624.1">
    <property type="nucleotide sequence ID" value="NZ_JACHBL010000001.1"/>
</dbReference>
<keyword evidence="2" id="KW-0812">Transmembrane</keyword>
<feature type="compositionally biased region" description="Low complexity" evidence="1">
    <location>
        <begin position="29"/>
        <end position="75"/>
    </location>
</feature>
<sequence length="420" mass="43191">MAPAFRTTALSAVVVSGLLFGATPALAEDPTSPTISVSDSSAVSDASNSAAPVAEVPSSEAPVSEAPASDASAVEGSVAETPADEVPSAEVPSTEVPGSEEPISETPASGSSDADVAGTEEPVTEEPASEAPVSEVPVSDSPVSEVPSADSPVADEPAAETPESEPAESTHTSDLPAGELGDGSGVVVPEEPQHGEELPSGPIEVPDFFVVHPEIVAPKGSDAWDSDQWSDYFESPESADFRDAFFGAFMNSDEAAYVDDLTFYFTESSDEQYIYEMYDFLAAHFPKHPGLADGMFYVVVTMLIDAGYLEWADGEDFPRVPTVPSVPGEPGGSDGEPRPTEQPQEPGQVPVVKPAPDSDDSDGSTSAPVVVIPAGTLETPAASDDELASTGVSGTVVLSAGGMLLVAAGLMLTRIRRQFS</sequence>
<feature type="compositionally biased region" description="Low complexity" evidence="1">
    <location>
        <begin position="129"/>
        <end position="161"/>
    </location>
</feature>
<evidence type="ECO:0000256" key="1">
    <source>
        <dbReference type="SAM" id="MobiDB-lite"/>
    </source>
</evidence>
<feature type="region of interest" description="Disordered" evidence="1">
    <location>
        <begin position="25"/>
        <end position="204"/>
    </location>
</feature>